<gene>
    <name evidence="1" type="ORF">CPB84DRAFT_1749925</name>
</gene>
<dbReference type="GO" id="GO:0016616">
    <property type="term" value="F:oxidoreductase activity, acting on the CH-OH group of donors, NAD or NADP as acceptor"/>
    <property type="evidence" value="ECO:0007669"/>
    <property type="project" value="TreeGrafter"/>
</dbReference>
<protein>
    <recommendedName>
        <fullName evidence="3">NAD(P)-binding protein</fullName>
    </recommendedName>
</protein>
<dbReference type="Pfam" id="PF00106">
    <property type="entry name" value="adh_short"/>
    <property type="match status" value="1"/>
</dbReference>
<accession>A0A9P5NHE7</accession>
<comment type="caution">
    <text evidence="1">The sequence shown here is derived from an EMBL/GenBank/DDBJ whole genome shotgun (WGS) entry which is preliminary data.</text>
</comment>
<dbReference type="Proteomes" id="UP000724874">
    <property type="component" value="Unassembled WGS sequence"/>
</dbReference>
<evidence type="ECO:0000313" key="2">
    <source>
        <dbReference type="Proteomes" id="UP000724874"/>
    </source>
</evidence>
<sequence length="248" mass="26948">MPSWLITGSSRGVGLALAQALLQNPSNFVIATARNLDVAGLKALASKYPKDRLQLLRLDVANTANVQEVVAQVSSLLPNGLDYLVNNAGVHPQPITKFEDIDLELFQEELEFDTIVPLRLTRALLPAIKKSKEKKILFITSAMGSFARTTPLINQCNAYSVGKTALNMLAHKWAASLKYEGVIVAAVHPGWVKTDIGDALLVWMSDNAPNVKQIEPAASGQGIVKVAEGLTLDKTGEFWNFDGTMIPW</sequence>
<dbReference type="PANTHER" id="PTHR45458">
    <property type="entry name" value="SHORT-CHAIN DEHYDROGENASE/REDUCTASE SDR"/>
    <property type="match status" value="1"/>
</dbReference>
<dbReference type="InterPro" id="IPR052184">
    <property type="entry name" value="SDR_enzymes"/>
</dbReference>
<dbReference type="PRINTS" id="PR00081">
    <property type="entry name" value="GDHRDH"/>
</dbReference>
<dbReference type="EMBL" id="JADNYJ010000095">
    <property type="protein sequence ID" value="KAF8886617.1"/>
    <property type="molecule type" value="Genomic_DNA"/>
</dbReference>
<dbReference type="SUPFAM" id="SSF51735">
    <property type="entry name" value="NAD(P)-binding Rossmann-fold domains"/>
    <property type="match status" value="1"/>
</dbReference>
<dbReference type="AlphaFoldDB" id="A0A9P5NHE7"/>
<proteinExistence type="predicted"/>
<name>A0A9P5NHE7_GYMJU</name>
<dbReference type="CDD" id="cd05325">
    <property type="entry name" value="carb_red_sniffer_like_SDR_c"/>
    <property type="match status" value="1"/>
</dbReference>
<dbReference type="Gene3D" id="3.40.50.720">
    <property type="entry name" value="NAD(P)-binding Rossmann-like Domain"/>
    <property type="match status" value="1"/>
</dbReference>
<dbReference type="OrthoDB" id="7289984at2759"/>
<keyword evidence="2" id="KW-1185">Reference proteome</keyword>
<reference evidence="1" key="1">
    <citation type="submission" date="2020-11" db="EMBL/GenBank/DDBJ databases">
        <authorList>
            <consortium name="DOE Joint Genome Institute"/>
            <person name="Ahrendt S."/>
            <person name="Riley R."/>
            <person name="Andreopoulos W."/>
            <person name="LaButti K."/>
            <person name="Pangilinan J."/>
            <person name="Ruiz-duenas F.J."/>
            <person name="Barrasa J.M."/>
            <person name="Sanchez-Garcia M."/>
            <person name="Camarero S."/>
            <person name="Miyauchi S."/>
            <person name="Serrano A."/>
            <person name="Linde D."/>
            <person name="Babiker R."/>
            <person name="Drula E."/>
            <person name="Ayuso-Fernandez I."/>
            <person name="Pacheco R."/>
            <person name="Padilla G."/>
            <person name="Ferreira P."/>
            <person name="Barriuso J."/>
            <person name="Kellner H."/>
            <person name="Castanera R."/>
            <person name="Alfaro M."/>
            <person name="Ramirez L."/>
            <person name="Pisabarro A.G."/>
            <person name="Kuo A."/>
            <person name="Tritt A."/>
            <person name="Lipzen A."/>
            <person name="He G."/>
            <person name="Yan M."/>
            <person name="Ng V."/>
            <person name="Cullen D."/>
            <person name="Martin F."/>
            <person name="Rosso M.-N."/>
            <person name="Henrissat B."/>
            <person name="Hibbett D."/>
            <person name="Martinez A.T."/>
            <person name="Grigoriev I.V."/>
        </authorList>
    </citation>
    <scope>NUCLEOTIDE SEQUENCE</scope>
    <source>
        <strain evidence="1">AH 44721</strain>
    </source>
</reference>
<dbReference type="InterPro" id="IPR036291">
    <property type="entry name" value="NAD(P)-bd_dom_sf"/>
</dbReference>
<dbReference type="PANTHER" id="PTHR45458:SF1">
    <property type="entry name" value="SHORT CHAIN DEHYDROGENASE"/>
    <property type="match status" value="1"/>
</dbReference>
<organism evidence="1 2">
    <name type="scientific">Gymnopilus junonius</name>
    <name type="common">Spectacular rustgill mushroom</name>
    <name type="synonym">Gymnopilus spectabilis subsp. junonius</name>
    <dbReference type="NCBI Taxonomy" id="109634"/>
    <lineage>
        <taxon>Eukaryota</taxon>
        <taxon>Fungi</taxon>
        <taxon>Dikarya</taxon>
        <taxon>Basidiomycota</taxon>
        <taxon>Agaricomycotina</taxon>
        <taxon>Agaricomycetes</taxon>
        <taxon>Agaricomycetidae</taxon>
        <taxon>Agaricales</taxon>
        <taxon>Agaricineae</taxon>
        <taxon>Hymenogastraceae</taxon>
        <taxon>Gymnopilus</taxon>
    </lineage>
</organism>
<evidence type="ECO:0008006" key="3">
    <source>
        <dbReference type="Google" id="ProtNLM"/>
    </source>
</evidence>
<evidence type="ECO:0000313" key="1">
    <source>
        <dbReference type="EMBL" id="KAF8886617.1"/>
    </source>
</evidence>
<dbReference type="InterPro" id="IPR002347">
    <property type="entry name" value="SDR_fam"/>
</dbReference>